<proteinExistence type="predicted"/>
<keyword evidence="3" id="KW-1185">Reference proteome</keyword>
<evidence type="ECO:0000256" key="1">
    <source>
        <dbReference type="SAM" id="MobiDB-lite"/>
    </source>
</evidence>
<feature type="compositionally biased region" description="Polar residues" evidence="1">
    <location>
        <begin position="421"/>
        <end position="431"/>
    </location>
</feature>
<accession>A0A0D2K7P2</accession>
<name>A0A0D2K7P2_9CHLO</name>
<dbReference type="GeneID" id="25734598"/>
<dbReference type="RefSeq" id="XP_013905262.1">
    <property type="nucleotide sequence ID" value="XM_014049808.1"/>
</dbReference>
<dbReference type="EMBL" id="KK100397">
    <property type="protein sequence ID" value="KIZ06243.1"/>
    <property type="molecule type" value="Genomic_DNA"/>
</dbReference>
<evidence type="ECO:0000313" key="3">
    <source>
        <dbReference type="Proteomes" id="UP000054498"/>
    </source>
</evidence>
<protein>
    <submittedName>
        <fullName evidence="2">Uncharacterized protein</fullName>
    </submittedName>
</protein>
<feature type="region of interest" description="Disordered" evidence="1">
    <location>
        <begin position="82"/>
        <end position="109"/>
    </location>
</feature>
<dbReference type="KEGG" id="mng:MNEG_1720"/>
<gene>
    <name evidence="2" type="ORF">MNEG_1720</name>
</gene>
<evidence type="ECO:0000313" key="2">
    <source>
        <dbReference type="EMBL" id="KIZ06243.1"/>
    </source>
</evidence>
<feature type="compositionally biased region" description="Low complexity" evidence="1">
    <location>
        <begin position="82"/>
        <end position="91"/>
    </location>
</feature>
<feature type="region of interest" description="Disordered" evidence="1">
    <location>
        <begin position="405"/>
        <end position="437"/>
    </location>
</feature>
<dbReference type="Proteomes" id="UP000054498">
    <property type="component" value="Unassembled WGS sequence"/>
</dbReference>
<sequence length="437" mass="47164">MPPKVAARQVIRRLEASVSRLRSVIQVLAQQQAVLKARSALADAAVEHCTALLALGGALKRLRAGHIGPITLVAPPPVAVAGAPAPAASAGSPPPQQQPPALPPGGPPSPTTACAELLLRVRAEHVAAGGVLRACPDHEQACPDDAAAPHIGWDPTRAAQAFTDGGVDLTTAGLRRAARDFVRAASVLCPRIRSCAPDAGDAVRRLGHARARFLELPVHMMLSGNLLPLSDFLFDSLDIDDPLVSKEERARRQPSSEVPVSHWIWAARQLRWQADQEETVYAALQTHVQRMATMQAQMQRLLEQVCAADDIVARDEAMRELGVIQRNSQMECTVTMLCVYASLTKAHQFGEYLVAAWPYMPSLSGLYNAMTLLREERRRRQRGLHFEAEEVDADADPAAMMRRHNELQQAAAASEQAASSDQRLTALSSDATAPVCP</sequence>
<feature type="compositionally biased region" description="Pro residues" evidence="1">
    <location>
        <begin position="92"/>
        <end position="109"/>
    </location>
</feature>
<reference evidence="2 3" key="1">
    <citation type="journal article" date="2013" name="BMC Genomics">
        <title>Reconstruction of the lipid metabolism for the microalga Monoraphidium neglectum from its genome sequence reveals characteristics suitable for biofuel production.</title>
        <authorList>
            <person name="Bogen C."/>
            <person name="Al-Dilaimi A."/>
            <person name="Albersmeier A."/>
            <person name="Wichmann J."/>
            <person name="Grundmann M."/>
            <person name="Rupp O."/>
            <person name="Lauersen K.J."/>
            <person name="Blifernez-Klassen O."/>
            <person name="Kalinowski J."/>
            <person name="Goesmann A."/>
            <person name="Mussgnug J.H."/>
            <person name="Kruse O."/>
        </authorList>
    </citation>
    <scope>NUCLEOTIDE SEQUENCE [LARGE SCALE GENOMIC DNA]</scope>
    <source>
        <strain evidence="2 3">SAG 48.87</strain>
    </source>
</reference>
<organism evidence="2 3">
    <name type="scientific">Monoraphidium neglectum</name>
    <dbReference type="NCBI Taxonomy" id="145388"/>
    <lineage>
        <taxon>Eukaryota</taxon>
        <taxon>Viridiplantae</taxon>
        <taxon>Chlorophyta</taxon>
        <taxon>core chlorophytes</taxon>
        <taxon>Chlorophyceae</taxon>
        <taxon>CS clade</taxon>
        <taxon>Sphaeropleales</taxon>
        <taxon>Selenastraceae</taxon>
        <taxon>Monoraphidium</taxon>
    </lineage>
</organism>
<feature type="compositionally biased region" description="Low complexity" evidence="1">
    <location>
        <begin position="408"/>
        <end position="420"/>
    </location>
</feature>
<dbReference type="OrthoDB" id="559930at2759"/>
<dbReference type="AlphaFoldDB" id="A0A0D2K7P2"/>